<keyword evidence="4" id="KW-1185">Reference proteome</keyword>
<evidence type="ECO:0000259" key="2">
    <source>
        <dbReference type="Pfam" id="PF03713"/>
    </source>
</evidence>
<feature type="domain" description="DUF305" evidence="2">
    <location>
        <begin position="24"/>
        <end position="115"/>
    </location>
</feature>
<accession>A0A917UW37</accession>
<dbReference type="RefSeq" id="WP_188982431.1">
    <property type="nucleotide sequence ID" value="NZ_BMPO01000003.1"/>
</dbReference>
<proteinExistence type="predicted"/>
<name>A0A917UW37_9PSED</name>
<keyword evidence="1" id="KW-0732">Signal</keyword>
<dbReference type="Proteomes" id="UP000635983">
    <property type="component" value="Unassembled WGS sequence"/>
</dbReference>
<dbReference type="PANTHER" id="PTHR36933">
    <property type="entry name" value="SLL0788 PROTEIN"/>
    <property type="match status" value="1"/>
</dbReference>
<dbReference type="Gene3D" id="1.20.1260.10">
    <property type="match status" value="1"/>
</dbReference>
<evidence type="ECO:0000313" key="3">
    <source>
        <dbReference type="EMBL" id="GGJ89445.1"/>
    </source>
</evidence>
<dbReference type="PANTHER" id="PTHR36933:SF1">
    <property type="entry name" value="SLL0788 PROTEIN"/>
    <property type="match status" value="1"/>
</dbReference>
<dbReference type="EMBL" id="BMPO01000003">
    <property type="protein sequence ID" value="GGJ89445.1"/>
    <property type="molecule type" value="Genomic_DNA"/>
</dbReference>
<reference evidence="3" key="1">
    <citation type="journal article" date="2014" name="Int. J. Syst. Evol. Microbiol.">
        <title>Complete genome sequence of Corynebacterium casei LMG S-19264T (=DSM 44701T), isolated from a smear-ripened cheese.</title>
        <authorList>
            <consortium name="US DOE Joint Genome Institute (JGI-PGF)"/>
            <person name="Walter F."/>
            <person name="Albersmeier A."/>
            <person name="Kalinowski J."/>
            <person name="Ruckert C."/>
        </authorList>
    </citation>
    <scope>NUCLEOTIDE SEQUENCE</scope>
    <source>
        <strain evidence="3">JCM 30078</strain>
    </source>
</reference>
<protein>
    <recommendedName>
        <fullName evidence="2">DUF305 domain-containing protein</fullName>
    </recommendedName>
</protein>
<gene>
    <name evidence="3" type="ORF">GCM10009304_13800</name>
</gene>
<comment type="caution">
    <text evidence="3">The sequence shown here is derived from an EMBL/GenBank/DDBJ whole genome shotgun (WGS) entry which is preliminary data.</text>
</comment>
<dbReference type="Pfam" id="PF03713">
    <property type="entry name" value="DUF305"/>
    <property type="match status" value="1"/>
</dbReference>
<dbReference type="AlphaFoldDB" id="A0A917UW37"/>
<feature type="chain" id="PRO_5037449100" description="DUF305 domain-containing protein" evidence="1">
    <location>
        <begin position="21"/>
        <end position="120"/>
    </location>
</feature>
<dbReference type="InterPro" id="IPR005183">
    <property type="entry name" value="DUF305_CopM-like"/>
</dbReference>
<organism evidence="3 4">
    <name type="scientific">Pseudomonas matsuisoli</name>
    <dbReference type="NCBI Taxonomy" id="1515666"/>
    <lineage>
        <taxon>Bacteria</taxon>
        <taxon>Pseudomonadati</taxon>
        <taxon>Pseudomonadota</taxon>
        <taxon>Gammaproteobacteria</taxon>
        <taxon>Pseudomonadales</taxon>
        <taxon>Pseudomonadaceae</taxon>
        <taxon>Pseudomonas</taxon>
    </lineage>
</organism>
<evidence type="ECO:0000256" key="1">
    <source>
        <dbReference type="SAM" id="SignalP"/>
    </source>
</evidence>
<feature type="signal peptide" evidence="1">
    <location>
        <begin position="1"/>
        <end position="20"/>
    </location>
</feature>
<dbReference type="InterPro" id="IPR012347">
    <property type="entry name" value="Ferritin-like"/>
</dbReference>
<evidence type="ECO:0000313" key="4">
    <source>
        <dbReference type="Proteomes" id="UP000635983"/>
    </source>
</evidence>
<reference evidence="3" key="2">
    <citation type="submission" date="2020-09" db="EMBL/GenBank/DDBJ databases">
        <authorList>
            <person name="Sun Q."/>
            <person name="Ohkuma M."/>
        </authorList>
    </citation>
    <scope>NUCLEOTIDE SEQUENCE</scope>
    <source>
        <strain evidence="3">JCM 30078</strain>
    </source>
</reference>
<sequence>MNKISMLGAALLVIGTSAFANDAHTGHGGEAAAAPAPANKAYMDSMQTMHDDMHEGIMAKDPDVAFAAGMLAHHEGAVEMARIQLEHGKDEEMRALAKAVIAAQEKEITQLRQWLAKHRP</sequence>